<dbReference type="GO" id="GO:0015562">
    <property type="term" value="F:efflux transmembrane transporter activity"/>
    <property type="evidence" value="ECO:0007669"/>
    <property type="project" value="TreeGrafter"/>
</dbReference>
<sequence>MGVTRRIIFPTVRLILWAVIAAALVKIAFAGADVSTVDTSLQPTGAVVEPTVEVSTATVTNAVTVQASVTADPSVVVRATLAGTVSKLLAADGAVVAAGAPVLEIRQETPQDPVVRTDPTTGEQTTTERRPKVTVETVKAPVAGTLTLPTLKDQVVSVGDEVGKVAPGTLSVTGTLTPDQQYRLVGAPTQGAVTLTGGPAPFECTGLRVGAAPTTETQQVAEGTTSASGTVTCAIPAGITAFPGLGATIEITNGTAADAVVVPVTAVQGTVQAGNVWVVSADGSNEKRAVALGLTDGKNVQVTEGLAAGDTVLEFIPVPGGTGKQVDCSVDYDPTVCGG</sequence>
<dbReference type="InterPro" id="IPR058627">
    <property type="entry name" value="MdtA-like_C"/>
</dbReference>
<evidence type="ECO:0000259" key="1">
    <source>
        <dbReference type="Pfam" id="PF25967"/>
    </source>
</evidence>
<organism evidence="2 3">
    <name type="scientific">Cellulomonas terrae</name>
    <dbReference type="NCBI Taxonomy" id="311234"/>
    <lineage>
        <taxon>Bacteria</taxon>
        <taxon>Bacillati</taxon>
        <taxon>Actinomycetota</taxon>
        <taxon>Actinomycetes</taxon>
        <taxon>Micrococcales</taxon>
        <taxon>Cellulomonadaceae</taxon>
        <taxon>Cellulomonas</taxon>
    </lineage>
</organism>
<dbReference type="RefSeq" id="WP_146844138.1">
    <property type="nucleotide sequence ID" value="NZ_BJWH01000001.1"/>
</dbReference>
<dbReference type="GO" id="GO:1990281">
    <property type="term" value="C:efflux pump complex"/>
    <property type="evidence" value="ECO:0007669"/>
    <property type="project" value="TreeGrafter"/>
</dbReference>
<accession>A0A511JF03</accession>
<feature type="domain" description="Multidrug resistance protein MdtA-like C-terminal permuted SH3" evidence="1">
    <location>
        <begin position="258"/>
        <end position="312"/>
    </location>
</feature>
<keyword evidence="3" id="KW-1185">Reference proteome</keyword>
<dbReference type="Gene3D" id="2.40.420.20">
    <property type="match status" value="1"/>
</dbReference>
<dbReference type="EMBL" id="BJWH01000001">
    <property type="protein sequence ID" value="GEL96506.1"/>
    <property type="molecule type" value="Genomic_DNA"/>
</dbReference>
<name>A0A511JF03_9CELL</name>
<gene>
    <name evidence="2" type="ORF">CTE05_00530</name>
</gene>
<comment type="caution">
    <text evidence="2">The sequence shown here is derived from an EMBL/GenBank/DDBJ whole genome shotgun (WGS) entry which is preliminary data.</text>
</comment>
<evidence type="ECO:0000313" key="3">
    <source>
        <dbReference type="Proteomes" id="UP000321049"/>
    </source>
</evidence>
<reference evidence="2 3" key="1">
    <citation type="submission" date="2019-07" db="EMBL/GenBank/DDBJ databases">
        <title>Whole genome shotgun sequence of Cellulomonas terrae NBRC 100819.</title>
        <authorList>
            <person name="Hosoyama A."/>
            <person name="Uohara A."/>
            <person name="Ohji S."/>
            <person name="Ichikawa N."/>
        </authorList>
    </citation>
    <scope>NUCLEOTIDE SEQUENCE [LARGE SCALE GENOMIC DNA]</scope>
    <source>
        <strain evidence="2 3">NBRC 100819</strain>
    </source>
</reference>
<dbReference type="AlphaFoldDB" id="A0A511JF03"/>
<dbReference type="Pfam" id="PF25967">
    <property type="entry name" value="RND-MFP_C"/>
    <property type="match status" value="1"/>
</dbReference>
<proteinExistence type="predicted"/>
<evidence type="ECO:0000313" key="2">
    <source>
        <dbReference type="EMBL" id="GEL96506.1"/>
    </source>
</evidence>
<dbReference type="Proteomes" id="UP000321049">
    <property type="component" value="Unassembled WGS sequence"/>
</dbReference>
<dbReference type="OrthoDB" id="4401807at2"/>
<protein>
    <recommendedName>
        <fullName evidence="1">Multidrug resistance protein MdtA-like C-terminal permuted SH3 domain-containing protein</fullName>
    </recommendedName>
</protein>
<dbReference type="PANTHER" id="PTHR30469">
    <property type="entry name" value="MULTIDRUG RESISTANCE PROTEIN MDTA"/>
    <property type="match status" value="1"/>
</dbReference>